<keyword evidence="7" id="KW-0539">Nucleus</keyword>
<organism evidence="11 12">
    <name type="scientific">Erythroxylum novogranatense</name>
    <dbReference type="NCBI Taxonomy" id="1862640"/>
    <lineage>
        <taxon>Eukaryota</taxon>
        <taxon>Viridiplantae</taxon>
        <taxon>Streptophyta</taxon>
        <taxon>Embryophyta</taxon>
        <taxon>Tracheophyta</taxon>
        <taxon>Spermatophyta</taxon>
        <taxon>Magnoliopsida</taxon>
        <taxon>eudicotyledons</taxon>
        <taxon>Gunneridae</taxon>
        <taxon>Pentapetalae</taxon>
        <taxon>rosids</taxon>
        <taxon>fabids</taxon>
        <taxon>Malpighiales</taxon>
        <taxon>Erythroxylaceae</taxon>
        <taxon>Erythroxylum</taxon>
    </lineage>
</organism>
<evidence type="ECO:0000256" key="3">
    <source>
        <dbReference type="ARBA" id="ARBA00006958"/>
    </source>
</evidence>
<name>A0AAV8U4Y5_9ROSI</name>
<dbReference type="GO" id="GO:0046872">
    <property type="term" value="F:metal ion binding"/>
    <property type="evidence" value="ECO:0007669"/>
    <property type="project" value="UniProtKB-KW"/>
</dbReference>
<comment type="subcellular location">
    <subcellularLocation>
        <location evidence="2">Nucleus</location>
    </subcellularLocation>
</comment>
<dbReference type="PANTHER" id="PTHR22930">
    <property type="match status" value="1"/>
</dbReference>
<comment type="caution">
    <text evidence="11">The sequence shown here is derived from an EMBL/GenBank/DDBJ whole genome shotgun (WGS) entry which is preliminary data.</text>
</comment>
<dbReference type="PANTHER" id="PTHR22930:SF293">
    <property type="entry name" value="PROTEIN ALP1-LIKE"/>
    <property type="match status" value="1"/>
</dbReference>
<dbReference type="Pfam" id="PF26138">
    <property type="entry name" value="DUF8040"/>
    <property type="match status" value="1"/>
</dbReference>
<evidence type="ECO:0008006" key="13">
    <source>
        <dbReference type="Google" id="ProtNLM"/>
    </source>
</evidence>
<dbReference type="InterPro" id="IPR045249">
    <property type="entry name" value="HARBI1-like"/>
</dbReference>
<evidence type="ECO:0000259" key="9">
    <source>
        <dbReference type="Pfam" id="PF13359"/>
    </source>
</evidence>
<dbReference type="Proteomes" id="UP001159364">
    <property type="component" value="Linkage Group LG01"/>
</dbReference>
<dbReference type="InterPro" id="IPR027806">
    <property type="entry name" value="HARBI1_dom"/>
</dbReference>
<feature type="transmembrane region" description="Helical" evidence="8">
    <location>
        <begin position="20"/>
        <end position="40"/>
    </location>
</feature>
<evidence type="ECO:0000256" key="4">
    <source>
        <dbReference type="ARBA" id="ARBA00022722"/>
    </source>
</evidence>
<evidence type="ECO:0000256" key="6">
    <source>
        <dbReference type="ARBA" id="ARBA00022801"/>
    </source>
</evidence>
<dbReference type="AlphaFoldDB" id="A0AAV8U4Y5"/>
<feature type="domain" description="DUF8040" evidence="10">
    <location>
        <begin position="63"/>
        <end position="152"/>
    </location>
</feature>
<gene>
    <name evidence="11" type="ORF">K2173_009729</name>
</gene>
<sequence length="323" mass="37694">MARFSLSLRRNAERTKRIVVVLTIWLQLCNIVSSLLILLASEASLFSYRPRVRRYLHNFYANRDYLRRILHDNDESCISMVRMNRQAFFKLCEMLESMGGLKTTKNMLIDEQVGIFLHIIAHHVKNRVIGRNFRRSGETVSRCFHNVLNAVMHLQELLFKKPEPIPTNSLDHRWRWFKNCLGALDGTYIRVNVPIKDKARFRTRKGDIATNMLGVCTPNMQFVYVLPGWEGSVADGRVLRDAITRRHGLKVPHGCYYLVDAGYTNCEGFLAPFRGQRDDFYINPIVEEEPITAIDPTNAWTNWRIGLAREMFNEWQTSRQIEN</sequence>
<dbReference type="GO" id="GO:0016787">
    <property type="term" value="F:hydrolase activity"/>
    <property type="evidence" value="ECO:0007669"/>
    <property type="project" value="UniProtKB-KW"/>
</dbReference>
<keyword evidence="6" id="KW-0378">Hydrolase</keyword>
<keyword evidence="4" id="KW-0540">Nuclease</keyword>
<dbReference type="GO" id="GO:0004518">
    <property type="term" value="F:nuclease activity"/>
    <property type="evidence" value="ECO:0007669"/>
    <property type="project" value="UniProtKB-KW"/>
</dbReference>
<evidence type="ECO:0000259" key="10">
    <source>
        <dbReference type="Pfam" id="PF26138"/>
    </source>
</evidence>
<dbReference type="GO" id="GO:0005634">
    <property type="term" value="C:nucleus"/>
    <property type="evidence" value="ECO:0007669"/>
    <property type="project" value="UniProtKB-SubCell"/>
</dbReference>
<evidence type="ECO:0000256" key="8">
    <source>
        <dbReference type="SAM" id="Phobius"/>
    </source>
</evidence>
<comment type="cofactor">
    <cofactor evidence="1">
        <name>a divalent metal cation</name>
        <dbReference type="ChEBI" id="CHEBI:60240"/>
    </cofactor>
</comment>
<reference evidence="11 12" key="1">
    <citation type="submission" date="2021-09" db="EMBL/GenBank/DDBJ databases">
        <title>Genomic insights and catalytic innovation underlie evolution of tropane alkaloids biosynthesis.</title>
        <authorList>
            <person name="Wang Y.-J."/>
            <person name="Tian T."/>
            <person name="Huang J.-P."/>
            <person name="Huang S.-X."/>
        </authorList>
    </citation>
    <scope>NUCLEOTIDE SEQUENCE [LARGE SCALE GENOMIC DNA]</scope>
    <source>
        <strain evidence="11">KIB-2018</strain>
        <tissue evidence="11">Leaf</tissue>
    </source>
</reference>
<evidence type="ECO:0000256" key="2">
    <source>
        <dbReference type="ARBA" id="ARBA00004123"/>
    </source>
</evidence>
<evidence type="ECO:0000256" key="1">
    <source>
        <dbReference type="ARBA" id="ARBA00001968"/>
    </source>
</evidence>
<accession>A0AAV8U4Y5</accession>
<keyword evidence="8" id="KW-0472">Membrane</keyword>
<dbReference type="InterPro" id="IPR058353">
    <property type="entry name" value="DUF8040"/>
</dbReference>
<keyword evidence="5" id="KW-0479">Metal-binding</keyword>
<keyword evidence="8" id="KW-1133">Transmembrane helix</keyword>
<keyword evidence="8" id="KW-0812">Transmembrane</keyword>
<dbReference type="EMBL" id="JAIWQS010000001">
    <property type="protein sequence ID" value="KAJ8774298.1"/>
    <property type="molecule type" value="Genomic_DNA"/>
</dbReference>
<evidence type="ECO:0000256" key="5">
    <source>
        <dbReference type="ARBA" id="ARBA00022723"/>
    </source>
</evidence>
<dbReference type="Pfam" id="PF13359">
    <property type="entry name" value="DDE_Tnp_4"/>
    <property type="match status" value="1"/>
</dbReference>
<evidence type="ECO:0000313" key="11">
    <source>
        <dbReference type="EMBL" id="KAJ8774298.1"/>
    </source>
</evidence>
<feature type="domain" description="DDE Tnp4" evidence="9">
    <location>
        <begin position="184"/>
        <end position="279"/>
    </location>
</feature>
<proteinExistence type="inferred from homology"/>
<protein>
    <recommendedName>
        <fullName evidence="13">DDE Tnp4 domain-containing protein</fullName>
    </recommendedName>
</protein>
<evidence type="ECO:0000256" key="7">
    <source>
        <dbReference type="ARBA" id="ARBA00023242"/>
    </source>
</evidence>
<keyword evidence="12" id="KW-1185">Reference proteome</keyword>
<comment type="similarity">
    <text evidence="3">Belongs to the HARBI1 family.</text>
</comment>
<evidence type="ECO:0000313" key="12">
    <source>
        <dbReference type="Proteomes" id="UP001159364"/>
    </source>
</evidence>